<gene>
    <name evidence="3" type="ORF">BASA50_005141</name>
</gene>
<dbReference type="CDD" id="cd17039">
    <property type="entry name" value="Ubl_ubiquitin_like"/>
    <property type="match status" value="1"/>
</dbReference>
<dbReference type="SUPFAM" id="SSF54236">
    <property type="entry name" value="Ubiquitin-like"/>
    <property type="match status" value="1"/>
</dbReference>
<protein>
    <recommendedName>
        <fullName evidence="2">Ubiquitin-like domain-containing protein</fullName>
    </recommendedName>
</protein>
<evidence type="ECO:0000256" key="1">
    <source>
        <dbReference type="SAM" id="MobiDB-lite"/>
    </source>
</evidence>
<reference evidence="3 4" key="1">
    <citation type="submission" date="2021-02" db="EMBL/GenBank/DDBJ databases">
        <title>Variation within the Batrachochytrium salamandrivorans European outbreak.</title>
        <authorList>
            <person name="Kelly M."/>
            <person name="Pasmans F."/>
            <person name="Shea T.P."/>
            <person name="Munoz J.F."/>
            <person name="Carranza S."/>
            <person name="Cuomo C.A."/>
            <person name="Martel A."/>
        </authorList>
    </citation>
    <scope>NUCLEOTIDE SEQUENCE [LARGE SCALE GENOMIC DNA]</scope>
    <source>
        <strain evidence="3 4">AMFP18/2</strain>
    </source>
</reference>
<accession>A0ABQ8FGS3</accession>
<comment type="caution">
    <text evidence="3">The sequence shown here is derived from an EMBL/GenBank/DDBJ whole genome shotgun (WGS) entry which is preliminary data.</text>
</comment>
<dbReference type="Gene3D" id="3.10.20.90">
    <property type="entry name" value="Phosphatidylinositol 3-kinase Catalytic Subunit, Chain A, domain 1"/>
    <property type="match status" value="1"/>
</dbReference>
<dbReference type="PROSITE" id="PS50053">
    <property type="entry name" value="UBIQUITIN_2"/>
    <property type="match status" value="1"/>
</dbReference>
<dbReference type="InterPro" id="IPR029071">
    <property type="entry name" value="Ubiquitin-like_domsf"/>
</dbReference>
<dbReference type="InterPro" id="IPR000626">
    <property type="entry name" value="Ubiquitin-like_dom"/>
</dbReference>
<feature type="compositionally biased region" description="Polar residues" evidence="1">
    <location>
        <begin position="105"/>
        <end position="125"/>
    </location>
</feature>
<dbReference type="Proteomes" id="UP001648503">
    <property type="component" value="Unassembled WGS sequence"/>
</dbReference>
<evidence type="ECO:0000313" key="4">
    <source>
        <dbReference type="Proteomes" id="UP001648503"/>
    </source>
</evidence>
<dbReference type="EMBL" id="JAFCIX010000227">
    <property type="protein sequence ID" value="KAH6596435.1"/>
    <property type="molecule type" value="Genomic_DNA"/>
</dbReference>
<sequence length="125" mass="13850">MLLLVKRHKTTFMVEAFPADTVMKLKARLLLLLGKEREAMQLRLLYRPLKQTGYTPLEDAAVLEQVGVVDQDTLYLVYCSNEGPDGKWEAVDVPPYDSLHDEIDTSNANAASTNKGKTAAPPTST</sequence>
<evidence type="ECO:0000313" key="3">
    <source>
        <dbReference type="EMBL" id="KAH6596435.1"/>
    </source>
</evidence>
<organism evidence="3 4">
    <name type="scientific">Batrachochytrium salamandrivorans</name>
    <dbReference type="NCBI Taxonomy" id="1357716"/>
    <lineage>
        <taxon>Eukaryota</taxon>
        <taxon>Fungi</taxon>
        <taxon>Fungi incertae sedis</taxon>
        <taxon>Chytridiomycota</taxon>
        <taxon>Chytridiomycota incertae sedis</taxon>
        <taxon>Chytridiomycetes</taxon>
        <taxon>Rhizophydiales</taxon>
        <taxon>Rhizophydiales incertae sedis</taxon>
        <taxon>Batrachochytrium</taxon>
    </lineage>
</organism>
<keyword evidence="4" id="KW-1185">Reference proteome</keyword>
<feature type="domain" description="Ubiquitin-like" evidence="2">
    <location>
        <begin position="1"/>
        <end position="83"/>
    </location>
</feature>
<feature type="region of interest" description="Disordered" evidence="1">
    <location>
        <begin position="98"/>
        <end position="125"/>
    </location>
</feature>
<name>A0ABQ8FGS3_9FUNG</name>
<evidence type="ECO:0000259" key="2">
    <source>
        <dbReference type="PROSITE" id="PS50053"/>
    </source>
</evidence>
<proteinExistence type="predicted"/>